<dbReference type="EMBL" id="OZ075114">
    <property type="protein sequence ID" value="CAL5057299.1"/>
    <property type="molecule type" value="Genomic_DNA"/>
</dbReference>
<name>A0ABC9EHV6_9POAL</name>
<dbReference type="Pfam" id="PF03140">
    <property type="entry name" value="DUF247"/>
    <property type="match status" value="1"/>
</dbReference>
<protein>
    <submittedName>
        <fullName evidence="1">Uncharacterized protein</fullName>
    </submittedName>
</protein>
<accession>A0ABC9EHV6</accession>
<dbReference type="Proteomes" id="UP001497457">
    <property type="component" value="Chromosome 4rd"/>
</dbReference>
<organism evidence="1 2">
    <name type="scientific">Urochloa decumbens</name>
    <dbReference type="NCBI Taxonomy" id="240449"/>
    <lineage>
        <taxon>Eukaryota</taxon>
        <taxon>Viridiplantae</taxon>
        <taxon>Streptophyta</taxon>
        <taxon>Embryophyta</taxon>
        <taxon>Tracheophyta</taxon>
        <taxon>Spermatophyta</taxon>
        <taxon>Magnoliopsida</taxon>
        <taxon>Liliopsida</taxon>
        <taxon>Poales</taxon>
        <taxon>Poaceae</taxon>
        <taxon>PACMAD clade</taxon>
        <taxon>Panicoideae</taxon>
        <taxon>Panicodae</taxon>
        <taxon>Paniceae</taxon>
        <taxon>Melinidinae</taxon>
        <taxon>Urochloa</taxon>
    </lineage>
</organism>
<gene>
    <name evidence="1" type="ORF">URODEC1_LOCUS95557</name>
</gene>
<dbReference type="PANTHER" id="PTHR31549">
    <property type="entry name" value="PROTEIN, PUTATIVE (DUF247)-RELATED-RELATED"/>
    <property type="match status" value="1"/>
</dbReference>
<dbReference type="PANTHER" id="PTHR31549:SF244">
    <property type="entry name" value="OS08G0121500 PROTEIN"/>
    <property type="match status" value="1"/>
</dbReference>
<reference evidence="1 2" key="2">
    <citation type="submission" date="2024-10" db="EMBL/GenBank/DDBJ databases">
        <authorList>
            <person name="Ryan C."/>
        </authorList>
    </citation>
    <scope>NUCLEOTIDE SEQUENCE [LARGE SCALE GENOMIC DNA]</scope>
</reference>
<reference evidence="2" key="1">
    <citation type="submission" date="2024-06" db="EMBL/GenBank/DDBJ databases">
        <authorList>
            <person name="Ryan C."/>
        </authorList>
    </citation>
    <scope>NUCLEOTIDE SEQUENCE [LARGE SCALE GENOMIC DNA]</scope>
</reference>
<dbReference type="AlphaFoldDB" id="A0ABC9EHV6"/>
<sequence>MDVLGERMAKATEKLEADFSKVDTKISRFPHVMRGIGGHGSYIAPIVAAILGQDQDGSLKTEGVKLAAAYNLCRRNNSAAQDVYGKVLSVVGAARDCYDADDPTVVGVSDADFATIMFVDGCFLVQYMVVVGVSDTDEDRVLHNPMIRRQILSMGASIQKDVFLLENQIPWLVLDAIVAELVPAVDVRGFVHMMGAMFVQTRRTGLGGGNGNVLDHYKPPHLLGLLRSTLVGCMPHQVMLNFRYHGSTTTGSVQSLMSATYLNEIGVILTPSTEPRFGDMSFGRLPVNARLFLSPVFLNHVTACCLVNMAALEAMMSTEEEASNESAGGSVVTSYLSVLTMLMDGMEDVQELRRKGLLQGPMSDMQALVFFKALRRHLRFGVRHMLILEEIQSYCRHKSVRIAVQRFTYRNFYGTAAAIISITNVVSSICTVLQTFKNGSNK</sequence>
<evidence type="ECO:0000313" key="2">
    <source>
        <dbReference type="Proteomes" id="UP001497457"/>
    </source>
</evidence>
<dbReference type="InterPro" id="IPR004158">
    <property type="entry name" value="DUF247_pln"/>
</dbReference>
<keyword evidence="2" id="KW-1185">Reference proteome</keyword>
<evidence type="ECO:0000313" key="1">
    <source>
        <dbReference type="EMBL" id="CAL5057299.1"/>
    </source>
</evidence>
<proteinExistence type="predicted"/>